<evidence type="ECO:0008006" key="3">
    <source>
        <dbReference type="Google" id="ProtNLM"/>
    </source>
</evidence>
<sequence length="205" mass="22723">MFGCTYLGDGEPRITGNVQSLTGQPGTIVAGKNYSYLYKKLPDNYVDYIGANGGTIIFKSQDGKGRAVNYNGANNSYRSIHSAFIFGAIRGGSNVRNELMRIYLNYLLGGPEIAEVLPSHLSVNLYPNPFSDQLKITFSLSNPDLIKVILYNPAGMVVAKIVEEKIAPGEHQIIWRPDRRLKTGLYLLWIETSRGVVSRPVILLR</sequence>
<name>A0A660SE20_UNCW3</name>
<dbReference type="EMBL" id="QNBE01000110">
    <property type="protein sequence ID" value="RKX69048.1"/>
    <property type="molecule type" value="Genomic_DNA"/>
</dbReference>
<dbReference type="NCBIfam" id="TIGR04183">
    <property type="entry name" value="Por_Secre_tail"/>
    <property type="match status" value="1"/>
</dbReference>
<gene>
    <name evidence="1" type="ORF">DRP53_09370</name>
</gene>
<evidence type="ECO:0000313" key="2">
    <source>
        <dbReference type="Proteomes" id="UP000268469"/>
    </source>
</evidence>
<proteinExistence type="predicted"/>
<protein>
    <recommendedName>
        <fullName evidence="3">T9SS type A sorting domain-containing protein</fullName>
    </recommendedName>
</protein>
<comment type="caution">
    <text evidence="1">The sequence shown here is derived from an EMBL/GenBank/DDBJ whole genome shotgun (WGS) entry which is preliminary data.</text>
</comment>
<dbReference type="AlphaFoldDB" id="A0A660SE20"/>
<dbReference type="InterPro" id="IPR026444">
    <property type="entry name" value="Secre_tail"/>
</dbReference>
<accession>A0A660SE20</accession>
<reference evidence="1 2" key="1">
    <citation type="submission" date="2018-06" db="EMBL/GenBank/DDBJ databases">
        <title>Extensive metabolic versatility and redundancy in microbially diverse, dynamic hydrothermal sediments.</title>
        <authorList>
            <person name="Dombrowski N."/>
            <person name="Teske A."/>
            <person name="Baker B.J."/>
        </authorList>
    </citation>
    <scope>NUCLEOTIDE SEQUENCE [LARGE SCALE GENOMIC DNA]</scope>
    <source>
        <strain evidence="1">B36_G15</strain>
    </source>
</reference>
<evidence type="ECO:0000313" key="1">
    <source>
        <dbReference type="EMBL" id="RKX69048.1"/>
    </source>
</evidence>
<organism evidence="1 2">
    <name type="scientific">candidate division WOR-3 bacterium</name>
    <dbReference type="NCBI Taxonomy" id="2052148"/>
    <lineage>
        <taxon>Bacteria</taxon>
        <taxon>Bacteria division WOR-3</taxon>
    </lineage>
</organism>
<dbReference type="Proteomes" id="UP000268469">
    <property type="component" value="Unassembled WGS sequence"/>
</dbReference>